<organism evidence="2 3">
    <name type="scientific">Paspalum notatum var. saurae</name>
    <dbReference type="NCBI Taxonomy" id="547442"/>
    <lineage>
        <taxon>Eukaryota</taxon>
        <taxon>Viridiplantae</taxon>
        <taxon>Streptophyta</taxon>
        <taxon>Embryophyta</taxon>
        <taxon>Tracheophyta</taxon>
        <taxon>Spermatophyta</taxon>
        <taxon>Magnoliopsida</taxon>
        <taxon>Liliopsida</taxon>
        <taxon>Poales</taxon>
        <taxon>Poaceae</taxon>
        <taxon>PACMAD clade</taxon>
        <taxon>Panicoideae</taxon>
        <taxon>Andropogonodae</taxon>
        <taxon>Paspaleae</taxon>
        <taxon>Paspalinae</taxon>
        <taxon>Paspalum</taxon>
    </lineage>
</organism>
<protein>
    <submittedName>
        <fullName evidence="2">Uncharacterized protein</fullName>
    </submittedName>
</protein>
<feature type="region of interest" description="Disordered" evidence="1">
    <location>
        <begin position="1"/>
        <end position="29"/>
    </location>
</feature>
<name>A0AAQ3WUG8_PASNO</name>
<gene>
    <name evidence="2" type="ORF">U9M48_022128</name>
</gene>
<accession>A0AAQ3WUG8</accession>
<proteinExistence type="predicted"/>
<dbReference type="EMBL" id="CP144749">
    <property type="protein sequence ID" value="WVZ73870.1"/>
    <property type="molecule type" value="Genomic_DNA"/>
</dbReference>
<evidence type="ECO:0000313" key="3">
    <source>
        <dbReference type="Proteomes" id="UP001341281"/>
    </source>
</evidence>
<dbReference type="AlphaFoldDB" id="A0AAQ3WUG8"/>
<evidence type="ECO:0000256" key="1">
    <source>
        <dbReference type="SAM" id="MobiDB-lite"/>
    </source>
</evidence>
<sequence>MHPSAVLGAGTALREEQAQAQEQLSPPAAPVLPPALAIHAFGRTMSTSITVAIHPHLLLPADGRQGRHSDG</sequence>
<dbReference type="Proteomes" id="UP001341281">
    <property type="component" value="Chromosome 05"/>
</dbReference>
<keyword evidence="3" id="KW-1185">Reference proteome</keyword>
<reference evidence="2 3" key="1">
    <citation type="submission" date="2024-02" db="EMBL/GenBank/DDBJ databases">
        <title>High-quality chromosome-scale genome assembly of Pensacola bahiagrass (Paspalum notatum Flugge var. saurae).</title>
        <authorList>
            <person name="Vega J.M."/>
            <person name="Podio M."/>
            <person name="Orjuela J."/>
            <person name="Siena L.A."/>
            <person name="Pessino S.C."/>
            <person name="Combes M.C."/>
            <person name="Mariac C."/>
            <person name="Albertini E."/>
            <person name="Pupilli F."/>
            <person name="Ortiz J.P.A."/>
            <person name="Leblanc O."/>
        </authorList>
    </citation>
    <scope>NUCLEOTIDE SEQUENCE [LARGE SCALE GENOMIC DNA]</scope>
    <source>
        <strain evidence="2">R1</strain>
        <tissue evidence="2">Leaf</tissue>
    </source>
</reference>
<evidence type="ECO:0000313" key="2">
    <source>
        <dbReference type="EMBL" id="WVZ73870.1"/>
    </source>
</evidence>